<gene>
    <name evidence="2" type="ORF">GCM10023230_25550</name>
</gene>
<name>A0ABP9A4Y2_9FLAO</name>
<proteinExistence type="predicted"/>
<keyword evidence="1" id="KW-0732">Signal</keyword>
<evidence type="ECO:0000256" key="1">
    <source>
        <dbReference type="SAM" id="SignalP"/>
    </source>
</evidence>
<organism evidence="2 3">
    <name type="scientific">Flavobacterium hankyongi</name>
    <dbReference type="NCBI Taxonomy" id="1176532"/>
    <lineage>
        <taxon>Bacteria</taxon>
        <taxon>Pseudomonadati</taxon>
        <taxon>Bacteroidota</taxon>
        <taxon>Flavobacteriia</taxon>
        <taxon>Flavobacteriales</taxon>
        <taxon>Flavobacteriaceae</taxon>
        <taxon>Flavobacterium</taxon>
    </lineage>
</organism>
<comment type="caution">
    <text evidence="2">The sequence shown here is derived from an EMBL/GenBank/DDBJ whole genome shotgun (WGS) entry which is preliminary data.</text>
</comment>
<feature type="chain" id="PRO_5047241300" description="Cytochrome c domain-containing protein" evidence="1">
    <location>
        <begin position="23"/>
        <end position="492"/>
    </location>
</feature>
<reference evidence="3" key="1">
    <citation type="journal article" date="2019" name="Int. J. Syst. Evol. Microbiol.">
        <title>The Global Catalogue of Microorganisms (GCM) 10K type strain sequencing project: providing services to taxonomists for standard genome sequencing and annotation.</title>
        <authorList>
            <consortium name="The Broad Institute Genomics Platform"/>
            <consortium name="The Broad Institute Genome Sequencing Center for Infectious Disease"/>
            <person name="Wu L."/>
            <person name="Ma J."/>
        </authorList>
    </citation>
    <scope>NUCLEOTIDE SEQUENCE [LARGE SCALE GENOMIC DNA]</scope>
    <source>
        <strain evidence="3">JCM 18198</strain>
    </source>
</reference>
<evidence type="ECO:0000313" key="2">
    <source>
        <dbReference type="EMBL" id="GAA4773758.1"/>
    </source>
</evidence>
<dbReference type="EMBL" id="BAABIP010000020">
    <property type="protein sequence ID" value="GAA4773758.1"/>
    <property type="molecule type" value="Genomic_DNA"/>
</dbReference>
<protein>
    <recommendedName>
        <fullName evidence="4">Cytochrome c domain-containing protein</fullName>
    </recommendedName>
</protein>
<sequence>MKKRTLTKFLLLSILGTLVLSCKLENGKLPKNVATTCELTDAEFATWFKDKSVKENGQVTPANSVDFVHDNNCDFYKWSERMFLWMTSSDGKNKTVFESSEFYTVSPKVNGQRNLIPHKEGQLLRAFANVDKTGKIISEEGQATDDVLMDANGNLVYYISMVNDVYVEFLNAVNQKKMAGNTFPTTKAERDSIFAFAKKNHVTLKNPDALALEIKTSWVDVSKVKNTEEFVVIDATIPVYKKISDTLWTIKSERKAKLALVGMHIVGSASGHPEMIWATFEHKRNTPNAAYQYVAKDGSIITVLPDEGNHWLLNKDLKDSANVSHMTFSGDSIKANKGFTISPSNTVRTKPWGSSVDVQPNAEDASPAASNSEIIAINNAIMSKLQGKDVRKNYIFIGATWTNSGTGPNGYSFNPKVDSLKVNGVAIGASQLANSTMETYAQNGQTYNAYGSCFSCHSNKNGLKPDDLSHVYSGLLKGLPVPPQRVGEKPKK</sequence>
<feature type="signal peptide" evidence="1">
    <location>
        <begin position="1"/>
        <end position="22"/>
    </location>
</feature>
<evidence type="ECO:0000313" key="3">
    <source>
        <dbReference type="Proteomes" id="UP001500141"/>
    </source>
</evidence>
<dbReference type="RefSeq" id="WP_264542527.1">
    <property type="nucleotide sequence ID" value="NZ_BAABIP010000020.1"/>
</dbReference>
<accession>A0ABP9A4Y2</accession>
<evidence type="ECO:0008006" key="4">
    <source>
        <dbReference type="Google" id="ProtNLM"/>
    </source>
</evidence>
<dbReference type="Proteomes" id="UP001500141">
    <property type="component" value="Unassembled WGS sequence"/>
</dbReference>
<keyword evidence="3" id="KW-1185">Reference proteome</keyword>
<dbReference type="PROSITE" id="PS51257">
    <property type="entry name" value="PROKAR_LIPOPROTEIN"/>
    <property type="match status" value="1"/>
</dbReference>